<comment type="caution">
    <text evidence="1">The sequence shown here is derived from an EMBL/GenBank/DDBJ whole genome shotgun (WGS) entry which is preliminary data.</text>
</comment>
<name>A0A562MR89_9HYPH</name>
<proteinExistence type="predicted"/>
<sequence>MTLHAAESRSLCIKRARSKLTASSLRAAKIVELVDENEILFMLRQPAAVVRGARLLGLRAARLLCMRLCAGQPA</sequence>
<dbReference type="AlphaFoldDB" id="A0A562MR89"/>
<reference evidence="1 2" key="1">
    <citation type="journal article" date="2015" name="Stand. Genomic Sci.">
        <title>Genomic Encyclopedia of Bacterial and Archaeal Type Strains, Phase III: the genomes of soil and plant-associated and newly described type strains.</title>
        <authorList>
            <person name="Whitman W.B."/>
            <person name="Woyke T."/>
            <person name="Klenk H.P."/>
            <person name="Zhou Y."/>
            <person name="Lilburn T.G."/>
            <person name="Beck B.J."/>
            <person name="De Vos P."/>
            <person name="Vandamme P."/>
            <person name="Eisen J.A."/>
            <person name="Garrity G."/>
            <person name="Hugenholtz P."/>
            <person name="Kyrpides N.C."/>
        </authorList>
    </citation>
    <scope>NUCLEOTIDE SEQUENCE [LARGE SCALE GENOMIC DNA]</scope>
    <source>
        <strain evidence="1 2">CGMCC 1.2546</strain>
    </source>
</reference>
<evidence type="ECO:0000313" key="1">
    <source>
        <dbReference type="EMBL" id="TWI22308.1"/>
    </source>
</evidence>
<dbReference type="Proteomes" id="UP000317122">
    <property type="component" value="Unassembled WGS sequence"/>
</dbReference>
<evidence type="ECO:0000313" key="2">
    <source>
        <dbReference type="Proteomes" id="UP000317122"/>
    </source>
</evidence>
<accession>A0A562MR89</accession>
<organism evidence="1 2">
    <name type="scientific">Mesorhizobium tianshanense</name>
    <dbReference type="NCBI Taxonomy" id="39844"/>
    <lineage>
        <taxon>Bacteria</taxon>
        <taxon>Pseudomonadati</taxon>
        <taxon>Pseudomonadota</taxon>
        <taxon>Alphaproteobacteria</taxon>
        <taxon>Hyphomicrobiales</taxon>
        <taxon>Phyllobacteriaceae</taxon>
        <taxon>Mesorhizobium</taxon>
    </lineage>
</organism>
<protein>
    <submittedName>
        <fullName evidence="1">Uncharacterized protein</fullName>
    </submittedName>
</protein>
<gene>
    <name evidence="1" type="ORF">IQ26_06676</name>
</gene>
<keyword evidence="2" id="KW-1185">Reference proteome</keyword>
<dbReference type="EMBL" id="VLKT01000066">
    <property type="protein sequence ID" value="TWI22308.1"/>
    <property type="molecule type" value="Genomic_DNA"/>
</dbReference>